<keyword evidence="4" id="KW-1185">Reference proteome</keyword>
<dbReference type="InterPro" id="IPR001478">
    <property type="entry name" value="PDZ"/>
</dbReference>
<dbReference type="Proteomes" id="UP000233440">
    <property type="component" value="Unassembled WGS sequence"/>
</dbReference>
<dbReference type="Gene3D" id="3.30.530.20">
    <property type="match status" value="1"/>
</dbReference>
<name>A0A2N3LK62_9BACI</name>
<gene>
    <name evidence="3" type="ORF">CWO92_11695</name>
</gene>
<protein>
    <recommendedName>
        <fullName evidence="2">PDZ domain-containing protein</fullName>
    </recommendedName>
</protein>
<dbReference type="Pfam" id="PF08327">
    <property type="entry name" value="AHSA1"/>
    <property type="match status" value="1"/>
</dbReference>
<proteinExistence type="inferred from homology"/>
<dbReference type="RefSeq" id="WP_101354383.1">
    <property type="nucleotide sequence ID" value="NZ_PIQO01000007.1"/>
</dbReference>
<dbReference type="SUPFAM" id="SSF50156">
    <property type="entry name" value="PDZ domain-like"/>
    <property type="match status" value="1"/>
</dbReference>
<dbReference type="EMBL" id="PIQO01000007">
    <property type="protein sequence ID" value="PKR85018.1"/>
    <property type="molecule type" value="Genomic_DNA"/>
</dbReference>
<dbReference type="SUPFAM" id="SSF55961">
    <property type="entry name" value="Bet v1-like"/>
    <property type="match status" value="1"/>
</dbReference>
<dbReference type="InterPro" id="IPR023393">
    <property type="entry name" value="START-like_dom_sf"/>
</dbReference>
<comment type="similarity">
    <text evidence="1">Belongs to the AHA1 family.</text>
</comment>
<evidence type="ECO:0000313" key="4">
    <source>
        <dbReference type="Proteomes" id="UP000233440"/>
    </source>
</evidence>
<dbReference type="Pfam" id="PF13180">
    <property type="entry name" value="PDZ_2"/>
    <property type="match status" value="1"/>
</dbReference>
<dbReference type="InterPro" id="IPR036034">
    <property type="entry name" value="PDZ_sf"/>
</dbReference>
<dbReference type="SMART" id="SM00228">
    <property type="entry name" value="PDZ"/>
    <property type="match status" value="1"/>
</dbReference>
<dbReference type="OrthoDB" id="2721194at2"/>
<sequence length="199" mass="22643">MAALTIPSERNKWETKSCELELKSGGDTFFDYGWNSTYRCKTKGFIENEKLVFEGDDHSLTIWTLEKYNHGTKVSIEYTGLWIGDLGHFGMDNMAFGTYQFIRNLKSVLETSSDIRSSFWKSWIGVFHTTIQDKAIKGTKVVCVKEGTPAASLLKTGDIIIEVDGKAVHSHDDFEIHVTEKVAGQYVHLIILRNQQEKR</sequence>
<evidence type="ECO:0000259" key="2">
    <source>
        <dbReference type="PROSITE" id="PS50106"/>
    </source>
</evidence>
<comment type="caution">
    <text evidence="3">The sequence shown here is derived from an EMBL/GenBank/DDBJ whole genome shotgun (WGS) entry which is preliminary data.</text>
</comment>
<dbReference type="AlphaFoldDB" id="A0A2N3LK62"/>
<organism evidence="3 4">
    <name type="scientific">Heyndrickxia camelliae</name>
    <dbReference type="NCBI Taxonomy" id="1707093"/>
    <lineage>
        <taxon>Bacteria</taxon>
        <taxon>Bacillati</taxon>
        <taxon>Bacillota</taxon>
        <taxon>Bacilli</taxon>
        <taxon>Bacillales</taxon>
        <taxon>Bacillaceae</taxon>
        <taxon>Heyndrickxia</taxon>
    </lineage>
</organism>
<feature type="domain" description="PDZ" evidence="2">
    <location>
        <begin position="108"/>
        <end position="195"/>
    </location>
</feature>
<accession>A0A2N3LK62</accession>
<reference evidence="3 4" key="1">
    <citation type="submission" date="2017-11" db="EMBL/GenBank/DDBJ databases">
        <title>Bacillus camelliae sp. nov., isolated from pu'er tea.</title>
        <authorList>
            <person name="Niu L."/>
        </authorList>
    </citation>
    <scope>NUCLEOTIDE SEQUENCE [LARGE SCALE GENOMIC DNA]</scope>
    <source>
        <strain evidence="3 4">7578-1</strain>
    </source>
</reference>
<dbReference type="PROSITE" id="PS50106">
    <property type="entry name" value="PDZ"/>
    <property type="match status" value="1"/>
</dbReference>
<dbReference type="Gene3D" id="2.30.42.10">
    <property type="match status" value="1"/>
</dbReference>
<evidence type="ECO:0000256" key="1">
    <source>
        <dbReference type="ARBA" id="ARBA00006817"/>
    </source>
</evidence>
<evidence type="ECO:0000313" key="3">
    <source>
        <dbReference type="EMBL" id="PKR85018.1"/>
    </source>
</evidence>
<dbReference type="InterPro" id="IPR013538">
    <property type="entry name" value="ASHA1/2-like_C"/>
</dbReference>